<dbReference type="Proteomes" id="UP000016927">
    <property type="component" value="Unassembled WGS sequence"/>
</dbReference>
<evidence type="ECO:0000256" key="1">
    <source>
        <dbReference type="PIRSR" id="PIRSR601310-1"/>
    </source>
</evidence>
<proteinExistence type="predicted"/>
<organism evidence="5 6">
    <name type="scientific">Nosema bombycis (strain CQ1 / CVCC 102059)</name>
    <name type="common">Microsporidian parasite</name>
    <name type="synonym">Pebrine of silkworm</name>
    <dbReference type="NCBI Taxonomy" id="578461"/>
    <lineage>
        <taxon>Eukaryota</taxon>
        <taxon>Fungi</taxon>
        <taxon>Fungi incertae sedis</taxon>
        <taxon>Microsporidia</taxon>
        <taxon>Nosematidae</taxon>
        <taxon>Nosema</taxon>
    </lineage>
</organism>
<dbReference type="InterPro" id="IPR001310">
    <property type="entry name" value="Histidine_triad_HIT"/>
</dbReference>
<evidence type="ECO:0000256" key="3">
    <source>
        <dbReference type="PROSITE-ProRule" id="PRU00464"/>
    </source>
</evidence>
<dbReference type="PROSITE" id="PS51084">
    <property type="entry name" value="HIT_2"/>
    <property type="match status" value="1"/>
</dbReference>
<accession>R0MMV9</accession>
<name>R0MMV9_NOSB1</name>
<gene>
    <name evidence="5" type="primary">HNT1</name>
    <name evidence="5" type="ORF">NBO_2g0066</name>
</gene>
<dbReference type="VEuPathDB" id="MicrosporidiaDB:NBO_2g0066"/>
<evidence type="ECO:0000259" key="4">
    <source>
        <dbReference type="PROSITE" id="PS51084"/>
    </source>
</evidence>
<dbReference type="SUPFAM" id="SSF54197">
    <property type="entry name" value="HIT-like"/>
    <property type="match status" value="1"/>
</dbReference>
<feature type="active site" description="Tele-AMP-histidine intermediate" evidence="1">
    <location>
        <position position="100"/>
    </location>
</feature>
<dbReference type="AlphaFoldDB" id="R0MMV9"/>
<dbReference type="InterPro" id="IPR011146">
    <property type="entry name" value="HIT-like"/>
</dbReference>
<sequence>MTNNKNENDESNCIFCKLIKDNPNIIYESPKTVVLLDRFPLGNGHLLVIPKIHCEVFDECPLEYINECMDTIKVIIGFYNLKSYNLLQNNRHLQSVKHVHFHIIPDKNLKIDWETLKMGDDEYEERVREMRGRVNKKGE</sequence>
<dbReference type="PANTHER" id="PTHR46648:SF1">
    <property type="entry name" value="ADENOSINE 5'-MONOPHOSPHORAMIDASE HNT1"/>
    <property type="match status" value="1"/>
</dbReference>
<dbReference type="STRING" id="578461.R0MMV9"/>
<dbReference type="GO" id="GO:0009117">
    <property type="term" value="P:nucleotide metabolic process"/>
    <property type="evidence" value="ECO:0007669"/>
    <property type="project" value="TreeGrafter"/>
</dbReference>
<dbReference type="PANTHER" id="PTHR46648">
    <property type="entry name" value="HIT FAMILY PROTEIN 1"/>
    <property type="match status" value="1"/>
</dbReference>
<dbReference type="Gene3D" id="3.30.428.10">
    <property type="entry name" value="HIT-like"/>
    <property type="match status" value="1"/>
</dbReference>
<feature type="short sequence motif" description="Histidine triad motif" evidence="2 3">
    <location>
        <begin position="98"/>
        <end position="102"/>
    </location>
</feature>
<dbReference type="OMA" id="CPLEYIN"/>
<dbReference type="GO" id="GO:0003824">
    <property type="term" value="F:catalytic activity"/>
    <property type="evidence" value="ECO:0007669"/>
    <property type="project" value="InterPro"/>
</dbReference>
<dbReference type="Pfam" id="PF01230">
    <property type="entry name" value="HIT"/>
    <property type="match status" value="1"/>
</dbReference>
<dbReference type="PRINTS" id="PR00332">
    <property type="entry name" value="HISTRIAD"/>
</dbReference>
<protein>
    <submittedName>
        <fullName evidence="5">Hit family protein 1</fullName>
    </submittedName>
</protein>
<reference evidence="5 6" key="1">
    <citation type="journal article" date="2013" name="BMC Genomics">
        <title>Comparative genomics of parasitic silkworm microsporidia reveal an association between genome expansion and host adaptation.</title>
        <authorList>
            <person name="Pan G."/>
            <person name="Xu J."/>
            <person name="Li T."/>
            <person name="Xia Q."/>
            <person name="Liu S.L."/>
            <person name="Zhang G."/>
            <person name="Li S."/>
            <person name="Li C."/>
            <person name="Liu H."/>
            <person name="Yang L."/>
            <person name="Liu T."/>
            <person name="Zhang X."/>
            <person name="Wu Z."/>
            <person name="Fan W."/>
            <person name="Dang X."/>
            <person name="Xiang H."/>
            <person name="Tao M."/>
            <person name="Li Y."/>
            <person name="Hu J."/>
            <person name="Li Z."/>
            <person name="Lin L."/>
            <person name="Luo J."/>
            <person name="Geng L."/>
            <person name="Wang L."/>
            <person name="Long M."/>
            <person name="Wan Y."/>
            <person name="He N."/>
            <person name="Zhang Z."/>
            <person name="Lu C."/>
            <person name="Keeling P.J."/>
            <person name="Wang J."/>
            <person name="Xiang Z."/>
            <person name="Zhou Z."/>
        </authorList>
    </citation>
    <scope>NUCLEOTIDE SEQUENCE [LARGE SCALE GENOMIC DNA]</scope>
    <source>
        <strain evidence="6">CQ1 / CVCC 102059</strain>
    </source>
</reference>
<feature type="domain" description="HIT" evidence="4">
    <location>
        <begin position="14"/>
        <end position="113"/>
    </location>
</feature>
<dbReference type="InterPro" id="IPR036265">
    <property type="entry name" value="HIT-like_sf"/>
</dbReference>
<dbReference type="OrthoDB" id="672793at2759"/>
<dbReference type="EMBL" id="KB908910">
    <property type="protein sequence ID" value="EOB15575.1"/>
    <property type="molecule type" value="Genomic_DNA"/>
</dbReference>
<evidence type="ECO:0000313" key="6">
    <source>
        <dbReference type="Proteomes" id="UP000016927"/>
    </source>
</evidence>
<evidence type="ECO:0000256" key="2">
    <source>
        <dbReference type="PIRSR" id="PIRSR601310-3"/>
    </source>
</evidence>
<dbReference type="HOGENOM" id="CLU_056776_3_0_1"/>
<keyword evidence="6" id="KW-1185">Reference proteome</keyword>
<evidence type="ECO:0000313" key="5">
    <source>
        <dbReference type="EMBL" id="EOB15575.1"/>
    </source>
</evidence>